<dbReference type="Pfam" id="PF01371">
    <property type="entry name" value="Trp_repressor"/>
    <property type="match status" value="1"/>
</dbReference>
<protein>
    <recommendedName>
        <fullName evidence="3">TrpR, YerC/YecD</fullName>
    </recommendedName>
</protein>
<dbReference type="InterPro" id="IPR010921">
    <property type="entry name" value="Trp_repressor/repl_initiator"/>
</dbReference>
<dbReference type="PANTHER" id="PTHR40080">
    <property type="entry name" value="LMO1763 PROTEIN"/>
    <property type="match status" value="1"/>
</dbReference>
<dbReference type="NCBIfam" id="TIGR02531">
    <property type="entry name" value="yecD_yerC"/>
    <property type="match status" value="1"/>
</dbReference>
<dbReference type="InterPro" id="IPR000831">
    <property type="entry name" value="Trp_repress"/>
</dbReference>
<dbReference type="PANTHER" id="PTHR40080:SF1">
    <property type="entry name" value="TRPR-LIKE PROTEIN YERC_YECD"/>
    <property type="match status" value="1"/>
</dbReference>
<dbReference type="Proteomes" id="UP000178249">
    <property type="component" value="Unassembled WGS sequence"/>
</dbReference>
<accession>A0A1F6CCI8</accession>
<evidence type="ECO:0008006" key="3">
    <source>
        <dbReference type="Google" id="ProtNLM"/>
    </source>
</evidence>
<name>A0A1F6CCI8_9BACT</name>
<comment type="caution">
    <text evidence="1">The sequence shown here is derived from an EMBL/GenBank/DDBJ whole genome shotgun (WGS) entry which is preliminary data.</text>
</comment>
<dbReference type="GO" id="GO:0003700">
    <property type="term" value="F:DNA-binding transcription factor activity"/>
    <property type="evidence" value="ECO:0007669"/>
    <property type="project" value="InterPro"/>
</dbReference>
<dbReference type="Gene3D" id="1.10.1270.10">
    <property type="entry name" value="TrpR-like"/>
    <property type="match status" value="1"/>
</dbReference>
<dbReference type="InterPro" id="IPR038116">
    <property type="entry name" value="TrpR-like_sf"/>
</dbReference>
<evidence type="ECO:0000313" key="2">
    <source>
        <dbReference type="Proteomes" id="UP000178249"/>
    </source>
</evidence>
<dbReference type="GO" id="GO:0043565">
    <property type="term" value="F:sequence-specific DNA binding"/>
    <property type="evidence" value="ECO:0007669"/>
    <property type="project" value="InterPro"/>
</dbReference>
<gene>
    <name evidence="1" type="ORF">A2841_03400</name>
</gene>
<dbReference type="PIRSF" id="PIRSF012508">
    <property type="entry name" value="YerC"/>
    <property type="match status" value="1"/>
</dbReference>
<sequence>MNKEEERKRFKALYEGILTLRNKEECAAFLRDLCTMQELEDLAERFAIAKLLAKEVTYRGISGDTGASTTTVSRVSHWYHHGTGGYRTVISRMHK</sequence>
<reference evidence="1 2" key="1">
    <citation type="journal article" date="2016" name="Nat. Commun.">
        <title>Thousands of microbial genomes shed light on interconnected biogeochemical processes in an aquifer system.</title>
        <authorList>
            <person name="Anantharaman K."/>
            <person name="Brown C.T."/>
            <person name="Hug L.A."/>
            <person name="Sharon I."/>
            <person name="Castelle C.J."/>
            <person name="Probst A.J."/>
            <person name="Thomas B.C."/>
            <person name="Singh A."/>
            <person name="Wilkins M.J."/>
            <person name="Karaoz U."/>
            <person name="Brodie E.L."/>
            <person name="Williams K.H."/>
            <person name="Hubbard S.S."/>
            <person name="Banfield J.F."/>
        </authorList>
    </citation>
    <scope>NUCLEOTIDE SEQUENCE [LARGE SCALE GENOMIC DNA]</scope>
</reference>
<dbReference type="EMBL" id="MFKP01000001">
    <property type="protein sequence ID" value="OGG46730.1"/>
    <property type="molecule type" value="Genomic_DNA"/>
</dbReference>
<dbReference type="AlphaFoldDB" id="A0A1F6CCI8"/>
<dbReference type="InterPro" id="IPR013368">
    <property type="entry name" value="YecD_YerC"/>
</dbReference>
<dbReference type="SUPFAM" id="SSF48295">
    <property type="entry name" value="TrpR-like"/>
    <property type="match status" value="1"/>
</dbReference>
<organism evidence="1 2">
    <name type="scientific">Candidatus Kaiserbacteria bacterium RIFCSPHIGHO2_01_FULL_48_10</name>
    <dbReference type="NCBI Taxonomy" id="1798476"/>
    <lineage>
        <taxon>Bacteria</taxon>
        <taxon>Candidatus Kaiseribacteriota</taxon>
    </lineage>
</organism>
<proteinExistence type="predicted"/>
<evidence type="ECO:0000313" key="1">
    <source>
        <dbReference type="EMBL" id="OGG46730.1"/>
    </source>
</evidence>